<comment type="caution">
    <text evidence="1">The sequence shown here is derived from an EMBL/GenBank/DDBJ whole genome shotgun (WGS) entry which is preliminary data.</text>
</comment>
<dbReference type="AlphaFoldDB" id="A0A4Y2WSX3"/>
<evidence type="ECO:0000313" key="1">
    <source>
        <dbReference type="EMBL" id="GBO39550.1"/>
    </source>
</evidence>
<sequence length="112" mass="12589">MKYYRAESRFLNDVSYARATILDNQQRHRLPSANRLHLLQCPVKHLGHQMLPMLSPARATGGNMLFCCATNRRRLIGSIEYNGRRLAEAASGATTCSRLIAALDCSIITNHF</sequence>
<name>A0A4Y2WSX3_ARAVE</name>
<reference evidence="1 2" key="1">
    <citation type="journal article" date="2019" name="Sci. Rep.">
        <title>Orb-weaving spider Araneus ventricosus genome elucidates the spidroin gene catalogue.</title>
        <authorList>
            <person name="Kono N."/>
            <person name="Nakamura H."/>
            <person name="Ohtoshi R."/>
            <person name="Moran D.A.P."/>
            <person name="Shinohara A."/>
            <person name="Yoshida Y."/>
            <person name="Fujiwara M."/>
            <person name="Mori M."/>
            <person name="Tomita M."/>
            <person name="Arakawa K."/>
        </authorList>
    </citation>
    <scope>NUCLEOTIDE SEQUENCE [LARGE SCALE GENOMIC DNA]</scope>
</reference>
<organism evidence="1 2">
    <name type="scientific">Araneus ventricosus</name>
    <name type="common">Orbweaver spider</name>
    <name type="synonym">Epeira ventricosa</name>
    <dbReference type="NCBI Taxonomy" id="182803"/>
    <lineage>
        <taxon>Eukaryota</taxon>
        <taxon>Metazoa</taxon>
        <taxon>Ecdysozoa</taxon>
        <taxon>Arthropoda</taxon>
        <taxon>Chelicerata</taxon>
        <taxon>Arachnida</taxon>
        <taxon>Araneae</taxon>
        <taxon>Araneomorphae</taxon>
        <taxon>Entelegynae</taxon>
        <taxon>Araneoidea</taxon>
        <taxon>Araneidae</taxon>
        <taxon>Araneus</taxon>
    </lineage>
</organism>
<accession>A0A4Y2WSX3</accession>
<protein>
    <submittedName>
        <fullName evidence="1">Uncharacterized protein</fullName>
    </submittedName>
</protein>
<dbReference type="Proteomes" id="UP000499080">
    <property type="component" value="Unassembled WGS sequence"/>
</dbReference>
<gene>
    <name evidence="1" type="ORF">AVEN_52230_1</name>
</gene>
<proteinExistence type="predicted"/>
<evidence type="ECO:0000313" key="2">
    <source>
        <dbReference type="Proteomes" id="UP000499080"/>
    </source>
</evidence>
<dbReference type="EMBL" id="BGPR01064613">
    <property type="protein sequence ID" value="GBO39550.1"/>
    <property type="molecule type" value="Genomic_DNA"/>
</dbReference>
<keyword evidence="2" id="KW-1185">Reference proteome</keyword>